<name>A0A6J7IME4_9ZZZZ</name>
<organism evidence="1">
    <name type="scientific">freshwater metagenome</name>
    <dbReference type="NCBI Taxonomy" id="449393"/>
    <lineage>
        <taxon>unclassified sequences</taxon>
        <taxon>metagenomes</taxon>
        <taxon>ecological metagenomes</taxon>
    </lineage>
</organism>
<protein>
    <submittedName>
        <fullName evidence="1">Unannotated protein</fullName>
    </submittedName>
</protein>
<dbReference type="EMBL" id="CAFBMX010000005">
    <property type="protein sequence ID" value="CAB4931482.1"/>
    <property type="molecule type" value="Genomic_DNA"/>
</dbReference>
<evidence type="ECO:0000313" key="1">
    <source>
        <dbReference type="EMBL" id="CAB4931482.1"/>
    </source>
</evidence>
<accession>A0A6J7IME4</accession>
<sequence length="252" mass="26378">MTDVRGEPGAIWVEIVQLEPGPASSRVPHPVAVAADASLGAAAGVARLGIAASLASWRAAESAGRMLRALPGASAVGRMGEAALEPLTRDGRRVRALAPAAATDALQAVLELVVARVVRAADIDAIVRRIDVDAIVDRIDIERILERIDVDELIGRVDVDAIVDRIDVNEIVDRVDIEAIIEETRIGTIVARSTSGFASEALDVAREQTANVDGLTARVVNRLLRRDAADLPVGPPLLVGDDEPVSPADAGA</sequence>
<reference evidence="1" key="1">
    <citation type="submission" date="2020-05" db="EMBL/GenBank/DDBJ databases">
        <authorList>
            <person name="Chiriac C."/>
            <person name="Salcher M."/>
            <person name="Ghai R."/>
            <person name="Kavagutti S V."/>
        </authorList>
    </citation>
    <scope>NUCLEOTIDE SEQUENCE</scope>
</reference>
<proteinExistence type="predicted"/>
<gene>
    <name evidence="1" type="ORF">UFOPK3674_01182</name>
</gene>
<dbReference type="AlphaFoldDB" id="A0A6J7IME4"/>